<dbReference type="STRING" id="936435.F8Q8D8"/>
<keyword evidence="3" id="KW-1185">Reference proteome</keyword>
<reference evidence="3" key="1">
    <citation type="journal article" date="2011" name="Science">
        <title>The plant cell wall-decomposing machinery underlies the functional diversity of forest fungi.</title>
        <authorList>
            <person name="Eastwood D.C."/>
            <person name="Floudas D."/>
            <person name="Binder M."/>
            <person name="Majcherczyk A."/>
            <person name="Schneider P."/>
            <person name="Aerts A."/>
            <person name="Asiegbu F.O."/>
            <person name="Baker S.E."/>
            <person name="Barry K."/>
            <person name="Bendiksby M."/>
            <person name="Blumentritt M."/>
            <person name="Coutinho P.M."/>
            <person name="Cullen D."/>
            <person name="de Vries R.P."/>
            <person name="Gathman A."/>
            <person name="Goodell B."/>
            <person name="Henrissat B."/>
            <person name="Ihrmark K."/>
            <person name="Kauserud H."/>
            <person name="Kohler A."/>
            <person name="LaButti K."/>
            <person name="Lapidus A."/>
            <person name="Lavin J.L."/>
            <person name="Lee Y.-H."/>
            <person name="Lindquist E."/>
            <person name="Lilly W."/>
            <person name="Lucas S."/>
            <person name="Morin E."/>
            <person name="Murat C."/>
            <person name="Oguiza J.A."/>
            <person name="Park J."/>
            <person name="Pisabarro A.G."/>
            <person name="Riley R."/>
            <person name="Rosling A."/>
            <person name="Salamov A."/>
            <person name="Schmidt O."/>
            <person name="Schmutz J."/>
            <person name="Skrede I."/>
            <person name="Stenlid J."/>
            <person name="Wiebenga A."/>
            <person name="Xie X."/>
            <person name="Kuees U."/>
            <person name="Hibbett D.S."/>
            <person name="Hoffmeister D."/>
            <person name="Hoegberg N."/>
            <person name="Martin F."/>
            <person name="Grigoriev I.V."/>
            <person name="Watkinson S.C."/>
        </authorList>
    </citation>
    <scope>NUCLEOTIDE SEQUENCE [LARGE SCALE GENOMIC DNA]</scope>
    <source>
        <strain evidence="3">strain S7.3</strain>
    </source>
</reference>
<evidence type="ECO:0000313" key="3">
    <source>
        <dbReference type="Proteomes" id="UP000008063"/>
    </source>
</evidence>
<dbReference type="Proteomes" id="UP000008063">
    <property type="component" value="Unassembled WGS sequence"/>
</dbReference>
<evidence type="ECO:0008006" key="4">
    <source>
        <dbReference type="Google" id="ProtNLM"/>
    </source>
</evidence>
<name>F8Q8D8_SERL3</name>
<evidence type="ECO:0000313" key="2">
    <source>
        <dbReference type="EMBL" id="EGN95826.1"/>
    </source>
</evidence>
<feature type="signal peptide" evidence="1">
    <location>
        <begin position="1"/>
        <end position="21"/>
    </location>
</feature>
<feature type="chain" id="PRO_5003377146" description="Peptidase C1A papain C-terminal domain-containing protein" evidence="1">
    <location>
        <begin position="22"/>
        <end position="159"/>
    </location>
</feature>
<dbReference type="OrthoDB" id="5570013at2759"/>
<proteinExistence type="predicted"/>
<protein>
    <recommendedName>
        <fullName evidence="4">Peptidase C1A papain C-terminal domain-containing protein</fullName>
    </recommendedName>
</protein>
<evidence type="ECO:0000256" key="1">
    <source>
        <dbReference type="SAM" id="SignalP"/>
    </source>
</evidence>
<dbReference type="EMBL" id="GL945485">
    <property type="protein sequence ID" value="EGN95826.1"/>
    <property type="molecule type" value="Genomic_DNA"/>
</dbReference>
<sequence>MQPLLSLGSFLLCTQTPWSWLDVINAVTSISPYILESQHNLADDRAGWPDPRDGVVEHCVGGSAWSKYSESPPQDFNKTILYLLTRGSTNIGSVTIVTSNVIKNTADVLVHVGYHTQQALDHANVCMLNKVPGYYNTQGVGIYYIYWSNTWGETQRVLF</sequence>
<keyword evidence="1" id="KW-0732">Signal</keyword>
<gene>
    <name evidence="2" type="ORF">SERLA73DRAFT_155102</name>
</gene>
<accession>F8Q8D8</accession>
<organism evidence="3">
    <name type="scientific">Serpula lacrymans var. lacrymans (strain S7.3)</name>
    <name type="common">Dry rot fungus</name>
    <dbReference type="NCBI Taxonomy" id="936435"/>
    <lineage>
        <taxon>Eukaryota</taxon>
        <taxon>Fungi</taxon>
        <taxon>Dikarya</taxon>
        <taxon>Basidiomycota</taxon>
        <taxon>Agaricomycotina</taxon>
        <taxon>Agaricomycetes</taxon>
        <taxon>Agaricomycetidae</taxon>
        <taxon>Boletales</taxon>
        <taxon>Coniophorineae</taxon>
        <taxon>Serpulaceae</taxon>
        <taxon>Serpula</taxon>
    </lineage>
</organism>
<dbReference type="AlphaFoldDB" id="F8Q8D8"/>
<dbReference type="InParanoid" id="F8Q8D8"/>
<dbReference type="HOGENOM" id="CLU_1750800_0_0_1"/>